<dbReference type="PROSITE" id="PS00105">
    <property type="entry name" value="AA_TRANSFER_CLASS_1"/>
    <property type="match status" value="1"/>
</dbReference>
<keyword evidence="9" id="KW-1185">Reference proteome</keyword>
<sequence length="394" mass="43827">MSQRVLRIKPSATLAVDAKAKELKRQGKNVISFGSGEPDFTSPAGAMKYAEEAIKRGETHYTPNPGILELREEICAYYGSRFGLTYEPSQVVVASGAKPSIYEALAAIVDPGDEVVLMAPTWVSYIEQVGLVDGKTVIVDTVNNGFMPKIEDIEKALTAKTVALLLNSPSNPSGMMFNEEMIRQVGKLAIEHDLWVIWDEIYEQLVYDGVQHYNPVQLMPELKDRTIIINGVSKAYAMTGWRIGYSIAPKEVAAKISNFQSHLTSNPAAVSQWAALGAMRESGEDVIRMRRSFEQRRDLICSLLADMPHIEFPRPEGAFYVFVDIRKCLGKQYAGKVLIDDLAFCDQLLDSELVAVVPGSAFLTPGYIRLSYACSEETIKEGMKRLKRFLEQIK</sequence>
<dbReference type="InterPro" id="IPR015422">
    <property type="entry name" value="PyrdxlP-dep_Trfase_small"/>
</dbReference>
<evidence type="ECO:0000256" key="3">
    <source>
        <dbReference type="ARBA" id="ARBA00022576"/>
    </source>
</evidence>
<protein>
    <recommendedName>
        <fullName evidence="6">Aminotransferase</fullName>
        <ecNumber evidence="6">2.6.1.-</ecNumber>
    </recommendedName>
</protein>
<dbReference type="Gene3D" id="3.40.640.10">
    <property type="entry name" value="Type I PLP-dependent aspartate aminotransferase-like (Major domain)"/>
    <property type="match status" value="1"/>
</dbReference>
<dbReference type="HOGENOM" id="CLU_017584_4_3_9"/>
<proteinExistence type="inferred from homology"/>
<keyword evidence="3 6" id="KW-0032">Aminotransferase</keyword>
<reference evidence="8 9" key="1">
    <citation type="journal article" date="2011" name="Stand. Genomic Sci.">
        <title>Complete genome sequence of Syntrophobotulus glycolicus type strain (FlGlyR).</title>
        <authorList>
            <person name="Han C."/>
            <person name="Mwirichia R."/>
            <person name="Chertkov O."/>
            <person name="Held B."/>
            <person name="Lapidus A."/>
            <person name="Nolan M."/>
            <person name="Lucas S."/>
            <person name="Hammon N."/>
            <person name="Deshpande S."/>
            <person name="Cheng J.F."/>
            <person name="Tapia R."/>
            <person name="Goodwin L."/>
            <person name="Pitluck S."/>
            <person name="Huntemann M."/>
            <person name="Liolios K."/>
            <person name="Ivanova N."/>
            <person name="Pagani I."/>
            <person name="Mavromatis K."/>
            <person name="Ovchinikova G."/>
            <person name="Pati A."/>
            <person name="Chen A."/>
            <person name="Palaniappan K."/>
            <person name="Land M."/>
            <person name="Hauser L."/>
            <person name="Brambilla E.M."/>
            <person name="Rohde M."/>
            <person name="Spring S."/>
            <person name="Sikorski J."/>
            <person name="Goker M."/>
            <person name="Woyke T."/>
            <person name="Bristow J."/>
            <person name="Eisen J.A."/>
            <person name="Markowitz V."/>
            <person name="Hugenholtz P."/>
            <person name="Kyrpides N.C."/>
            <person name="Klenk H.P."/>
            <person name="Detter J.C."/>
        </authorList>
    </citation>
    <scope>NUCLEOTIDE SEQUENCE [LARGE SCALE GENOMIC DNA]</scope>
    <source>
        <strain evidence="9">DSM 8271 / FlGlyR</strain>
    </source>
</reference>
<evidence type="ECO:0000313" key="8">
    <source>
        <dbReference type="EMBL" id="ADY54801.1"/>
    </source>
</evidence>
<dbReference type="eggNOG" id="COG0436">
    <property type="taxonomic scope" value="Bacteria"/>
</dbReference>
<dbReference type="FunFam" id="3.40.640.10:FF:000033">
    <property type="entry name" value="Aspartate aminotransferase"/>
    <property type="match status" value="1"/>
</dbReference>
<gene>
    <name evidence="8" type="ordered locus">Sgly_0435</name>
</gene>
<dbReference type="InterPro" id="IPR004839">
    <property type="entry name" value="Aminotransferase_I/II_large"/>
</dbReference>
<evidence type="ECO:0000256" key="5">
    <source>
        <dbReference type="ARBA" id="ARBA00022898"/>
    </source>
</evidence>
<evidence type="ECO:0000256" key="4">
    <source>
        <dbReference type="ARBA" id="ARBA00022679"/>
    </source>
</evidence>
<evidence type="ECO:0000256" key="2">
    <source>
        <dbReference type="ARBA" id="ARBA00007441"/>
    </source>
</evidence>
<evidence type="ECO:0000313" key="9">
    <source>
        <dbReference type="Proteomes" id="UP000007488"/>
    </source>
</evidence>
<dbReference type="Pfam" id="PF00155">
    <property type="entry name" value="Aminotran_1_2"/>
    <property type="match status" value="1"/>
</dbReference>
<comment type="cofactor">
    <cofactor evidence="1 6">
        <name>pyridoxal 5'-phosphate</name>
        <dbReference type="ChEBI" id="CHEBI:597326"/>
    </cofactor>
</comment>
<comment type="similarity">
    <text evidence="2 6">Belongs to the class-I pyridoxal-phosphate-dependent aminotransferase family.</text>
</comment>
<dbReference type="STRING" id="645991.Sgly_0435"/>
<keyword evidence="5" id="KW-0663">Pyridoxal phosphate</keyword>
<feature type="domain" description="Aminotransferase class I/classII large" evidence="7">
    <location>
        <begin position="29"/>
        <end position="386"/>
    </location>
</feature>
<name>F0SY51_SYNGF</name>
<organism evidence="8 9">
    <name type="scientific">Syntrophobotulus glycolicus (strain DSM 8271 / FlGlyR)</name>
    <dbReference type="NCBI Taxonomy" id="645991"/>
    <lineage>
        <taxon>Bacteria</taxon>
        <taxon>Bacillati</taxon>
        <taxon>Bacillota</taxon>
        <taxon>Clostridia</taxon>
        <taxon>Eubacteriales</taxon>
        <taxon>Desulfitobacteriaceae</taxon>
        <taxon>Syntrophobotulus</taxon>
    </lineage>
</organism>
<dbReference type="SUPFAM" id="SSF53383">
    <property type="entry name" value="PLP-dependent transferases"/>
    <property type="match status" value="1"/>
</dbReference>
<dbReference type="GO" id="GO:0008483">
    <property type="term" value="F:transaminase activity"/>
    <property type="evidence" value="ECO:0007669"/>
    <property type="project" value="UniProtKB-KW"/>
</dbReference>
<dbReference type="GO" id="GO:0006520">
    <property type="term" value="P:amino acid metabolic process"/>
    <property type="evidence" value="ECO:0007669"/>
    <property type="project" value="InterPro"/>
</dbReference>
<dbReference type="Proteomes" id="UP000007488">
    <property type="component" value="Chromosome"/>
</dbReference>
<reference evidence="9" key="2">
    <citation type="submission" date="2011-02" db="EMBL/GenBank/DDBJ databases">
        <title>The complete genome of Syntrophobotulus glycolicus DSM 8271.</title>
        <authorList>
            <person name="Lucas S."/>
            <person name="Copeland A."/>
            <person name="Lapidus A."/>
            <person name="Bruce D."/>
            <person name="Goodwin L."/>
            <person name="Pitluck S."/>
            <person name="Kyrpides N."/>
            <person name="Mavromatis K."/>
            <person name="Pagani I."/>
            <person name="Ivanova N."/>
            <person name="Mikhailova N."/>
            <person name="Chertkov O."/>
            <person name="Held B."/>
            <person name="Detter J.C."/>
            <person name="Tapia R."/>
            <person name="Han C."/>
            <person name="Land M."/>
            <person name="Hauser L."/>
            <person name="Markowitz V."/>
            <person name="Cheng J.-F."/>
            <person name="Hugenholtz P."/>
            <person name="Woyke T."/>
            <person name="Wu D."/>
            <person name="Spring S."/>
            <person name="Schroeder M."/>
            <person name="Brambilla E."/>
            <person name="Klenk H.-P."/>
            <person name="Eisen J.A."/>
        </authorList>
    </citation>
    <scope>NUCLEOTIDE SEQUENCE [LARGE SCALE GENOMIC DNA]</scope>
    <source>
        <strain evidence="9">DSM 8271 / FlGlyR</strain>
    </source>
</reference>
<dbReference type="InterPro" id="IPR015424">
    <property type="entry name" value="PyrdxlP-dep_Trfase"/>
</dbReference>
<dbReference type="CDD" id="cd00609">
    <property type="entry name" value="AAT_like"/>
    <property type="match status" value="1"/>
</dbReference>
<dbReference type="AlphaFoldDB" id="F0SY51"/>
<dbReference type="PANTHER" id="PTHR46383:SF1">
    <property type="entry name" value="ASPARTATE AMINOTRANSFERASE"/>
    <property type="match status" value="1"/>
</dbReference>
<dbReference type="EC" id="2.6.1.-" evidence="6"/>
<dbReference type="Gene3D" id="3.90.1150.10">
    <property type="entry name" value="Aspartate Aminotransferase, domain 1"/>
    <property type="match status" value="1"/>
</dbReference>
<accession>F0SY51</accession>
<dbReference type="InterPro" id="IPR015421">
    <property type="entry name" value="PyrdxlP-dep_Trfase_major"/>
</dbReference>
<dbReference type="KEGG" id="sgy:Sgly_0435"/>
<evidence type="ECO:0000259" key="7">
    <source>
        <dbReference type="Pfam" id="PF00155"/>
    </source>
</evidence>
<dbReference type="GO" id="GO:0030170">
    <property type="term" value="F:pyridoxal phosphate binding"/>
    <property type="evidence" value="ECO:0007669"/>
    <property type="project" value="InterPro"/>
</dbReference>
<dbReference type="EMBL" id="CP002547">
    <property type="protein sequence ID" value="ADY54801.1"/>
    <property type="molecule type" value="Genomic_DNA"/>
</dbReference>
<dbReference type="PANTHER" id="PTHR46383">
    <property type="entry name" value="ASPARTATE AMINOTRANSFERASE"/>
    <property type="match status" value="1"/>
</dbReference>
<keyword evidence="4 6" id="KW-0808">Transferase</keyword>
<evidence type="ECO:0000256" key="6">
    <source>
        <dbReference type="RuleBase" id="RU000481"/>
    </source>
</evidence>
<evidence type="ECO:0000256" key="1">
    <source>
        <dbReference type="ARBA" id="ARBA00001933"/>
    </source>
</evidence>
<dbReference type="InterPro" id="IPR050596">
    <property type="entry name" value="AspAT/PAT-like"/>
</dbReference>
<dbReference type="InterPro" id="IPR004838">
    <property type="entry name" value="NHTrfase_class1_PyrdxlP-BS"/>
</dbReference>